<reference evidence="4" key="1">
    <citation type="journal article" date="2014" name="Science">
        <title>Structural and functional partitioning of bread wheat chromosome 3B.</title>
        <authorList>
            <person name="Choulet F."/>
            <person name="Alberti A."/>
            <person name="Theil S."/>
            <person name="Glover N."/>
            <person name="Barbe V."/>
            <person name="Daron J."/>
            <person name="Pingault L."/>
            <person name="Sourdille P."/>
            <person name="Couloux A."/>
            <person name="Paux E."/>
            <person name="Leroy P."/>
            <person name="Mangenot S."/>
            <person name="Guilhot N."/>
            <person name="Le Gouis J."/>
            <person name="Balfourier F."/>
            <person name="Alaux M."/>
            <person name="Jamilloux V."/>
            <person name="Poulain J."/>
            <person name="Durand C."/>
            <person name="Bellec A."/>
            <person name="Gaspin C."/>
            <person name="Safar J."/>
            <person name="Dolezel J."/>
            <person name="Rogers J."/>
            <person name="Vandepoele K."/>
            <person name="Aury J.M."/>
            <person name="Mayer K."/>
            <person name="Berges H."/>
            <person name="Quesneville H."/>
            <person name="Wincker P."/>
            <person name="Feuillet C."/>
        </authorList>
    </citation>
    <scope>NUCLEOTIDE SEQUENCE</scope>
</reference>
<protein>
    <recommendedName>
        <fullName evidence="3">Calmodulin binding protein-like N-terminal domain-containing protein</fullName>
    </recommendedName>
</protein>
<dbReference type="GO" id="GO:0005516">
    <property type="term" value="F:calmodulin binding"/>
    <property type="evidence" value="ECO:0007669"/>
    <property type="project" value="InterPro"/>
</dbReference>
<dbReference type="PANTHER" id="PTHR31713">
    <property type="entry name" value="OS02G0177800 PROTEIN"/>
    <property type="match status" value="1"/>
</dbReference>
<dbReference type="Pfam" id="PF07887">
    <property type="entry name" value="Calmodulin_bind"/>
    <property type="match status" value="2"/>
</dbReference>
<evidence type="ECO:0000313" key="6">
    <source>
        <dbReference type="Proteomes" id="UP000019116"/>
    </source>
</evidence>
<dbReference type="EnsemblPlants" id="TraesCS3B02G600700.1">
    <property type="protein sequence ID" value="TraesCS3B02G600700.1"/>
    <property type="gene ID" value="TraesCS3B02G600700"/>
</dbReference>
<dbReference type="SMR" id="A0A080YUM9"/>
<feature type="region of interest" description="Disordered" evidence="2">
    <location>
        <begin position="19"/>
        <end position="72"/>
    </location>
</feature>
<accession>A0A080YUM9</accession>
<evidence type="ECO:0000313" key="5">
    <source>
        <dbReference type="EnsemblPlants" id="TraesCS3B02G600700.1"/>
    </source>
</evidence>
<feature type="region of interest" description="Disordered" evidence="2">
    <location>
        <begin position="847"/>
        <end position="866"/>
    </location>
</feature>
<dbReference type="GO" id="GO:0003700">
    <property type="term" value="F:DNA-binding transcription factor activity"/>
    <property type="evidence" value="ECO:0000318"/>
    <property type="project" value="GO_Central"/>
</dbReference>
<dbReference type="EMBL" id="HG670306">
    <property type="protein sequence ID" value="CDM87116.1"/>
    <property type="molecule type" value="Genomic_DNA"/>
</dbReference>
<feature type="coiled-coil region" evidence="1">
    <location>
        <begin position="119"/>
        <end position="171"/>
    </location>
</feature>
<dbReference type="GO" id="GO:0043565">
    <property type="term" value="F:sequence-specific DNA binding"/>
    <property type="evidence" value="ECO:0000318"/>
    <property type="project" value="GO_Central"/>
</dbReference>
<dbReference type="InterPro" id="IPR012416">
    <property type="entry name" value="CBP60"/>
</dbReference>
<keyword evidence="6" id="KW-1185">Reference proteome</keyword>
<feature type="domain" description="Calmodulin binding protein-like N-terminal" evidence="3">
    <location>
        <begin position="592"/>
        <end position="736"/>
    </location>
</feature>
<feature type="region of interest" description="Disordered" evidence="2">
    <location>
        <begin position="308"/>
        <end position="355"/>
    </location>
</feature>
<keyword evidence="1" id="KW-0175">Coiled coil</keyword>
<dbReference type="Proteomes" id="UP000019116">
    <property type="component" value="Chromosome 3B"/>
</dbReference>
<feature type="compositionally biased region" description="Basic and acidic residues" evidence="2">
    <location>
        <begin position="24"/>
        <end position="33"/>
    </location>
</feature>
<dbReference type="Gramene" id="TraesCS3B02G600700.1">
    <property type="protein sequence ID" value="TraesCS3B02G600700.1"/>
    <property type="gene ID" value="TraesCS3B02G600700"/>
</dbReference>
<evidence type="ECO:0000313" key="4">
    <source>
        <dbReference type="EMBL" id="CDM87116.1"/>
    </source>
</evidence>
<reference evidence="5" key="2">
    <citation type="submission" date="2018-08" db="EMBL/GenBank/DDBJ databases">
        <authorList>
            <person name="Rossello M."/>
        </authorList>
    </citation>
    <scope>NUCLEOTIDE SEQUENCE [LARGE SCALE GENOMIC DNA]</scope>
    <source>
        <strain evidence="5">cv. Chinese Spring</strain>
    </source>
</reference>
<dbReference type="STRING" id="4565.A0A080YUM9"/>
<evidence type="ECO:0000259" key="3">
    <source>
        <dbReference type="Pfam" id="PF07887"/>
    </source>
</evidence>
<name>A0A080YUM9_WHEAT</name>
<dbReference type="GO" id="GO:0005634">
    <property type="term" value="C:nucleus"/>
    <property type="evidence" value="ECO:0000318"/>
    <property type="project" value="GO_Central"/>
</dbReference>
<feature type="domain" description="Calmodulin binding protein-like N-terminal" evidence="3">
    <location>
        <begin position="194"/>
        <end position="311"/>
    </location>
</feature>
<feature type="region of interest" description="Disordered" evidence="2">
    <location>
        <begin position="873"/>
        <end position="925"/>
    </location>
</feature>
<dbReference type="GO" id="GO:0080142">
    <property type="term" value="P:regulation of salicylic acid biosynthetic process"/>
    <property type="evidence" value="ECO:0000318"/>
    <property type="project" value="GO_Central"/>
</dbReference>
<dbReference type="InterPro" id="IPR046831">
    <property type="entry name" value="Calmodulin_bind_N"/>
</dbReference>
<dbReference type="HOGENOM" id="CLU_315782_0_0_1"/>
<reference evidence="5" key="3">
    <citation type="submission" date="2018-10" db="UniProtKB">
        <authorList>
            <consortium name="EnsemblPlants"/>
        </authorList>
    </citation>
    <scope>IDENTIFICATION</scope>
</reference>
<dbReference type="Gramene" id="TraesCS3B03G1500800.1">
    <property type="protein sequence ID" value="TraesCS3B03G1500800.1.CDS"/>
    <property type="gene ID" value="TraesCS3B03G1500800"/>
</dbReference>
<gene>
    <name evidence="4" type="ORF">TRAES_3BF153400040CFD_c1</name>
</gene>
<sequence>MEPTCRGESWLPVTSLGSWAKASEGSHDPRTEQARNLAYKSAEEQLRLWRGGSMGKKRKQDPGRDDSSSSDAKRCRFCHCQNGETSRPNDGMPPREGLVDIVRAVIELKEVMQVKLSTEEKFKSKIKKLKEKRKKDKKQHEEDLRVLKADLRKLKKNQKELKFQIQEMRKEECVEVNHYKASPSQRIVQTEDGGGHIKVVMYDGDDPIASDHDLASVELELVLIEGAFDKNRDSWSKEEFKESIIQPQKTTGLTSLVKNGTFDLSDGKRDYKGAIIMDNSKKKEVKLGVRIAGHTKIRVLEGVSNPFKVQEGKTEKSGPNKKGNKPSPPVRAGNLVQPTSTKATHHGCPDGQHSLPPPVIQGVLEKTDDNRPAIVPLMVEENGHELNGNGQQPCQQITQIPCLQTSTHSMQHDPGYCGQDQYTCFLDSSPQFACPDLYAPLNEFCQWTSAPNEWRLPSQSVEEVFVEDVPNLYVRTQIQETCESYKIGQVLLQWDKPHVELKEQWNFLDQLMPLYSTQAVLYRESFPSTSLMEKAHKLMGSISSGDSVMKIITSLPSRTTQTPQRRGVLIRPIEPYDSDDEPPVKKQRNAKYQLRFVNRVCNDYYTREQIKSEDGNLLKVALYDENNLLVTSGPLSLASVEIVLLHGDFNAEGQDCWTPEEFTAFLVHPKSVQEPPALGGDRVLTLTDGEADLGNVYFQISSFHARTEKFKMGVEIKNVREVSVQEGITRPFHVRVRQGEESSRHRITSLEALLRVKIELPKQVECDARESTGGSSAMDDQSLQVRSILGASSKLEDHDNMVWMASDQSSASPLRDSVFPLDIFWSTFSDQPPERMRRELQLLSTEKNKDADYSTAMDQPPERFTRKRRELQLLSTEKNKDADYSTAMDGGVRTDPDSAAVPGGVWPSDPDSAAMHSVWPGCPPP</sequence>
<evidence type="ECO:0000256" key="1">
    <source>
        <dbReference type="SAM" id="Coils"/>
    </source>
</evidence>
<evidence type="ECO:0000256" key="2">
    <source>
        <dbReference type="SAM" id="MobiDB-lite"/>
    </source>
</evidence>
<dbReference type="AlphaFoldDB" id="A0A080YUM9"/>
<organism evidence="4">
    <name type="scientific">Triticum aestivum</name>
    <name type="common">Wheat</name>
    <dbReference type="NCBI Taxonomy" id="4565"/>
    <lineage>
        <taxon>Eukaryota</taxon>
        <taxon>Viridiplantae</taxon>
        <taxon>Streptophyta</taxon>
        <taxon>Embryophyta</taxon>
        <taxon>Tracheophyta</taxon>
        <taxon>Spermatophyta</taxon>
        <taxon>Magnoliopsida</taxon>
        <taxon>Liliopsida</taxon>
        <taxon>Poales</taxon>
        <taxon>Poaceae</taxon>
        <taxon>BOP clade</taxon>
        <taxon>Pooideae</taxon>
        <taxon>Triticodae</taxon>
        <taxon>Triticeae</taxon>
        <taxon>Triticinae</taxon>
        <taxon>Triticum</taxon>
    </lineage>
</organism>
<proteinExistence type="predicted"/>
<dbReference type="PANTHER" id="PTHR31713:SF80">
    <property type="entry name" value="HMA DOMAIN-CONTAINING PROTEIN"/>
    <property type="match status" value="1"/>
</dbReference>
<feature type="compositionally biased region" description="Basic and acidic residues" evidence="2">
    <location>
        <begin position="60"/>
        <end position="72"/>
    </location>
</feature>